<comment type="caution">
    <text evidence="5">The sequence shown here is derived from an EMBL/GenBank/DDBJ whole genome shotgun (WGS) entry which is preliminary data.</text>
</comment>
<evidence type="ECO:0000256" key="1">
    <source>
        <dbReference type="ARBA" id="ARBA00010948"/>
    </source>
</evidence>
<feature type="domain" description="Epg5-like TPR" evidence="4">
    <location>
        <begin position="1295"/>
        <end position="1447"/>
    </location>
</feature>
<reference evidence="5 6" key="1">
    <citation type="journal article" date="2019" name="Sci. Rep.">
        <title>Comparative genomics of chytrid fungi reveal insights into the obligate biotrophic and pathogenic lifestyle of Synchytrium endobioticum.</title>
        <authorList>
            <person name="van de Vossenberg B.T.L.H."/>
            <person name="Warris S."/>
            <person name="Nguyen H.D.T."/>
            <person name="van Gent-Pelzer M.P.E."/>
            <person name="Joly D.L."/>
            <person name="van de Geest H.C."/>
            <person name="Bonants P.J.M."/>
            <person name="Smith D.S."/>
            <person name="Levesque C.A."/>
            <person name="van der Lee T.A.J."/>
        </authorList>
    </citation>
    <scope>NUCLEOTIDE SEQUENCE [LARGE SCALE GENOMIC DNA]</scope>
    <source>
        <strain evidence="5 6">MB42</strain>
    </source>
</reference>
<protein>
    <recommendedName>
        <fullName evidence="4">Epg5-like TPR domain-containing protein</fullName>
    </recommendedName>
</protein>
<evidence type="ECO:0000313" key="6">
    <source>
        <dbReference type="Proteomes" id="UP000317494"/>
    </source>
</evidence>
<dbReference type="PANTHER" id="PTHR31139">
    <property type="entry name" value="ECTOPIC P GRANULES PROTEIN 5 HOMOLOG"/>
    <property type="match status" value="1"/>
</dbReference>
<dbReference type="Pfam" id="PF26573">
    <property type="entry name" value="TPR_Epg5_2"/>
    <property type="match status" value="1"/>
</dbReference>
<dbReference type="VEuPathDB" id="FungiDB:SeMB42_g04651"/>
<sequence length="2583" mass="285895">MEELLVKRKKPAARRRPKPKTDAIEELLVPSVVQEQSPAPPETMQSTILHASTSTLIKAPGPLCGQLTGPLNYPHLEALRSPEANVGAVSSVYPDINQAHDIISYTTSNSKWTALREDMPVAHALYPPAPAIAQSLIATPTAPPLFTDLLNNMTPNTTTRAKLQALPEAALDTIYINDQMALHPQLVDEFRGQCSNIVSEFASRVREYEQGFIQIQRTKLNLQTLKARTKSAAARMWTLKKDTHTVEATCSDGVSLSHTYASEVAVYSESVAVELTDALTEAREEQYQKLTHWAFQGKLAKLWIQNTIDEFLAQSPLISAGTSTNLIRIFTEGAKPDSNGDYGQLKHYLNVLFYFERRNNGLIPGTWRPESPGRSSTNHNHDRNDNASPVDAELYQDTSHSVLVRDIRGWITHLISALLTISGPLEHKFILLHALRCEGIASWGASFIQWPLPIPFTNVYQDHYFVALSALLGPVEEIEEELEIRNFEDLQVRESLKKLEDSDWVVIDESEAHPNNGSRTVGPIALTEEDYLVLLDQFNFYAVYQLLLQHHINVNTMYGSSSVSDPMEAGFSTSTQLPNPIIKMFASIHVLSNILMRAFSTFPVSQYSHVIKRIGQILVNTSKQTGDALVSLLAQYEEMYGNSRVADDIIIVKGYTTSIQSEMDSFMIRIVKRLLAVGGIGVYQFLSSLPVDYCSASARVIIVNGVLKDSWSRPRTGSSNSSAKTTDAQQQLLALMGESSAPEQILSSSLLHNPNESVHLLTFLTTLALATGDGLRRRVHSVQTATLTMIVQNAIFSTCYLDVENREALSRTGRDLLGTLCSSRPELMSPLLVLVRNHFGEVGGTGLSLFKTLPLKMWRPNVEDLDILQSMLKDPVGSRKFFFAKYVLGALNWGVEDPSNPASELAIPRTLHRFIALAISNIYLDRQSVRDARSSVMAAASTAASAAVRGVATVAPVPSSITSLTTNYDAEFAEWTWAFLVGLQLYQRPSSSSPDVYSLETPSNSTTASIRAGFRPFEPLDSPYLATHRGAIKTSALAAYIVLAVSEIGHRWEVFSKDGWTLLSVLVSCGRAEPILKVASDFFVTFAASRGETVFDDAEFLKFFGNFFKSYTAKGEKADADARQILDQFFRRVGPNNKPPYWQVISDTTDPTILVRFWMRAIFADRDWIYNRSSLRLLDVMCKASFAFGHHQHVQAMLSDEYSRLSNTYSTVASAASKMSPWYPVQSAKAVAEAVYLGYPSLVVGSSSILSRTRAEKRHFWFAVMGLLVETRRETAIRKRIVSAIRQGRNHSEDKPISALSIYKWVRQVLETPIEHPVTPIIWQALFSLYFEKSFDGHLPMTAWGPRYFDDQPDMVHLLERRLSASSQYWSDKSTATRADEVSNRSLPERLIALYNAMSLWLREPVFVSTNHLDLNQFTEVHVVSRLSDVLGGTILEEGGELWIDYVHMDDLRSELKSSFVSAQKATSNTGLKSLPSISTKNRQSSAADAQSAPHVPPVLTLRPPLIQPQSSLNPEVVESSFKGDVATLLEKANAFRDLVASAADGDKEYASHLSQLYIPETKRGRAEKSCISSCQSPAVFEYRYSDVRISSEARALIRDNRARVEALMSIDGVEPKVVVSSLRLGRILEWLLEQGLDHEGLAFSLFYHAIQAFETGADGFPPALFILDRFIKGVGRKFVITNLNETERVFSMLVNPARCAELLDVFNPASTVKGARFVEMYEEIALKQELPDITISMVLGHFNIKIWASKCTRHEHLFMLERLFEILGGSDYTADDTELIQAHRNSLIDLLTVDVALIMEAATRMLQQIMFGKLPPSIVAAVTEAMTKKWPLDHGVLNTNSTVGNRLGRNDLLVLANTLGKETTNCILGLKSRTNLYTTLSSYSNVLSDFLIVIFSSDHLYSIMSDVHLDELGDALRQVWLPLLYIAKEDGDYVSRGSWNATYNEDAKRMQSLMVSLATKIFRNAAASERLPDFLWSIQATAVSAACPITDLLYRELKTVSWSQFKISSSIVGQVLGWHANGRLLLEVQRFLATVISDNPEWTCLSSTSGERMSPGRGSKVLDTVMAFTRMCFILLESSYEAHPAQSNRIALYTSLEVVFNQIPWSNLAPVQYQALIACLPSVWSGGAVASTIMAEETRQFPSLFALKLLRMMTGLELLKADSVGKADMDDLYSKMYQYVEYVLDVVAEAMKSSTIQKTFVPSQFHTIVIELVSFVQSTPAQGSDAQCQVLKQTYQRIFALLNASERSTEVFESLWNGVQALERTSSNPLLLLSTTCATLASVEHMAQLVEICIERYLSINLAESGDVAWAQIGSSLIIPELDAESFTRTCLVNGLALTLHAQAVQRLSQHLLPASFTLASSPRWISEPGRLSVTANATALRTVVATGELVASWIASLRVDAVGQGKDGKMFILLHLFVHLLSAELSCAAGMAPNHSKLVSALPPVADALARWGEDRASSGLWATFGLGAKSRLSVELRLFARCCAVFIATRGMASSAASISATAILLAPTSVEDTRARLVSSVADLTKAGEYDHLRSVVEAAVLILQDSGRGFEGLEDMVDCVGRAVFVDDVNRVCKMIKP</sequence>
<accession>A0A507CWQ9</accession>
<feature type="region of interest" description="Disordered" evidence="3">
    <location>
        <begin position="365"/>
        <end position="389"/>
    </location>
</feature>
<comment type="similarity">
    <text evidence="1">Belongs to the EPG5 family.</text>
</comment>
<keyword evidence="6" id="KW-1185">Reference proteome</keyword>
<dbReference type="Proteomes" id="UP000317494">
    <property type="component" value="Unassembled WGS sequence"/>
</dbReference>
<evidence type="ECO:0000313" key="5">
    <source>
        <dbReference type="EMBL" id="TPX43647.1"/>
    </source>
</evidence>
<dbReference type="InterPro" id="IPR051436">
    <property type="entry name" value="Autophagy-related_EPG5"/>
</dbReference>
<evidence type="ECO:0000259" key="4">
    <source>
        <dbReference type="Pfam" id="PF26573"/>
    </source>
</evidence>
<evidence type="ECO:0000256" key="2">
    <source>
        <dbReference type="ARBA" id="ARBA00023006"/>
    </source>
</evidence>
<gene>
    <name evidence="5" type="ORF">SeMB42_g04651</name>
</gene>
<feature type="region of interest" description="Disordered" evidence="3">
    <location>
        <begin position="1471"/>
        <end position="1495"/>
    </location>
</feature>
<keyword evidence="2" id="KW-0072">Autophagy</keyword>
<organism evidence="5 6">
    <name type="scientific">Synchytrium endobioticum</name>
    <dbReference type="NCBI Taxonomy" id="286115"/>
    <lineage>
        <taxon>Eukaryota</taxon>
        <taxon>Fungi</taxon>
        <taxon>Fungi incertae sedis</taxon>
        <taxon>Chytridiomycota</taxon>
        <taxon>Chytridiomycota incertae sedis</taxon>
        <taxon>Chytridiomycetes</taxon>
        <taxon>Synchytriales</taxon>
        <taxon>Synchytriaceae</taxon>
        <taxon>Synchytrium</taxon>
    </lineage>
</organism>
<proteinExistence type="inferred from homology"/>
<dbReference type="GO" id="GO:0005737">
    <property type="term" value="C:cytoplasm"/>
    <property type="evidence" value="ECO:0007669"/>
    <property type="project" value="TreeGrafter"/>
</dbReference>
<dbReference type="EMBL" id="QEAN01000194">
    <property type="protein sequence ID" value="TPX43647.1"/>
    <property type="molecule type" value="Genomic_DNA"/>
</dbReference>
<dbReference type="GO" id="GO:0097352">
    <property type="term" value="P:autophagosome maturation"/>
    <property type="evidence" value="ECO:0007669"/>
    <property type="project" value="TreeGrafter"/>
</dbReference>
<name>A0A507CWQ9_9FUNG</name>
<feature type="region of interest" description="Disordered" evidence="3">
    <location>
        <begin position="1"/>
        <end position="22"/>
    </location>
</feature>
<dbReference type="STRING" id="286115.A0A507CWQ9"/>
<feature type="compositionally biased region" description="Basic residues" evidence="3">
    <location>
        <begin position="7"/>
        <end position="18"/>
    </location>
</feature>
<dbReference type="PANTHER" id="PTHR31139:SF4">
    <property type="entry name" value="ECTOPIC P GRANULES PROTEIN 5 HOMOLOG"/>
    <property type="match status" value="1"/>
</dbReference>
<feature type="compositionally biased region" description="Polar residues" evidence="3">
    <location>
        <begin position="1471"/>
        <end position="1489"/>
    </location>
</feature>
<dbReference type="InterPro" id="IPR058750">
    <property type="entry name" value="TPR_Epg5"/>
</dbReference>
<evidence type="ECO:0000256" key="3">
    <source>
        <dbReference type="SAM" id="MobiDB-lite"/>
    </source>
</evidence>